<keyword evidence="1" id="KW-0732">Signal</keyword>
<dbReference type="InterPro" id="IPR024520">
    <property type="entry name" value="DUF3558"/>
</dbReference>
<sequence>MRRLSTMGLGIVVASVLAGCSGDDPAAKALFEPCAGVGEQALTQAGVDPASRVPAGSAETGWQTCAWNGASASLRVYSARQSLEEFEAEAGPGNFYDITVAGRAGRKLVDSASLTTACDVVFGAEQGVVRMIVVTNPGQPAPDACATLTRMGEAVVPALPA</sequence>
<evidence type="ECO:0000313" key="2">
    <source>
        <dbReference type="EMBL" id="KAF0846544.1"/>
    </source>
</evidence>
<feature type="chain" id="PRO_5046537755" evidence="1">
    <location>
        <begin position="19"/>
        <end position="161"/>
    </location>
</feature>
<name>A0ABQ6YM01_9NOCA</name>
<dbReference type="Pfam" id="PF12079">
    <property type="entry name" value="DUF3558"/>
    <property type="match status" value="1"/>
</dbReference>
<gene>
    <name evidence="2" type="ORF">FNL39_105460</name>
</gene>
<reference evidence="2 3" key="1">
    <citation type="submission" date="2019-07" db="EMBL/GenBank/DDBJ databases">
        <title>Genomic Encyclopedia of Type Strains, Phase IV (KMG-IV): sequencing the most valuable type-strain genomes for metagenomic binning, comparative biology and taxonomic classification.</title>
        <authorList>
            <person name="Goeker M."/>
        </authorList>
    </citation>
    <scope>NUCLEOTIDE SEQUENCE [LARGE SCALE GENOMIC DNA]</scope>
    <source>
        <strain evidence="2 3">DSM 44831</strain>
    </source>
</reference>
<dbReference type="PROSITE" id="PS51257">
    <property type="entry name" value="PROKAR_LIPOPROTEIN"/>
    <property type="match status" value="1"/>
</dbReference>
<accession>A0ABQ6YM01</accession>
<proteinExistence type="predicted"/>
<dbReference type="EMBL" id="VMSD01000005">
    <property type="protein sequence ID" value="KAF0846544.1"/>
    <property type="molecule type" value="Genomic_DNA"/>
</dbReference>
<protein>
    <submittedName>
        <fullName evidence="2">Uncharacterized protein DUF3558</fullName>
    </submittedName>
</protein>
<comment type="caution">
    <text evidence="2">The sequence shown here is derived from an EMBL/GenBank/DDBJ whole genome shotgun (WGS) entry which is preliminary data.</text>
</comment>
<evidence type="ECO:0000256" key="1">
    <source>
        <dbReference type="SAM" id="SignalP"/>
    </source>
</evidence>
<organism evidence="2 3">
    <name type="scientific">Nocardia caishijiensis</name>
    <dbReference type="NCBI Taxonomy" id="184756"/>
    <lineage>
        <taxon>Bacteria</taxon>
        <taxon>Bacillati</taxon>
        <taxon>Actinomycetota</taxon>
        <taxon>Actinomycetes</taxon>
        <taxon>Mycobacteriales</taxon>
        <taxon>Nocardiaceae</taxon>
        <taxon>Nocardia</taxon>
    </lineage>
</organism>
<evidence type="ECO:0000313" key="3">
    <source>
        <dbReference type="Proteomes" id="UP000798951"/>
    </source>
</evidence>
<feature type="signal peptide" evidence="1">
    <location>
        <begin position="1"/>
        <end position="18"/>
    </location>
</feature>
<dbReference type="Proteomes" id="UP000798951">
    <property type="component" value="Unassembled WGS sequence"/>
</dbReference>
<keyword evidence="3" id="KW-1185">Reference proteome</keyword>